<dbReference type="InterPro" id="IPR001810">
    <property type="entry name" value="F-box_dom"/>
</dbReference>
<proteinExistence type="predicted"/>
<protein>
    <recommendedName>
        <fullName evidence="2">F-box domain-containing protein</fullName>
    </recommendedName>
</protein>
<dbReference type="STRING" id="77586.A0A0D9XQ60"/>
<dbReference type="HOGENOM" id="CLU_003068_1_0_1"/>
<reference evidence="3 4" key="1">
    <citation type="submission" date="2012-08" db="EMBL/GenBank/DDBJ databases">
        <title>Oryza genome evolution.</title>
        <authorList>
            <person name="Wing R.A."/>
        </authorList>
    </citation>
    <scope>NUCLEOTIDE SEQUENCE</scope>
</reference>
<reference evidence="3" key="3">
    <citation type="submission" date="2015-04" db="UniProtKB">
        <authorList>
            <consortium name="EnsemblPlants"/>
        </authorList>
    </citation>
    <scope>IDENTIFICATION</scope>
</reference>
<dbReference type="EnsemblPlants" id="LPERR11G05560.1">
    <property type="protein sequence ID" value="LPERR11G05560.1"/>
    <property type="gene ID" value="LPERR11G05560"/>
</dbReference>
<dbReference type="SUPFAM" id="SSF81383">
    <property type="entry name" value="F-box domain"/>
    <property type="match status" value="1"/>
</dbReference>
<evidence type="ECO:0000313" key="3">
    <source>
        <dbReference type="EnsemblPlants" id="LPERR11G05560.1"/>
    </source>
</evidence>
<evidence type="ECO:0000256" key="1">
    <source>
        <dbReference type="SAM" id="MobiDB-lite"/>
    </source>
</evidence>
<dbReference type="InterPro" id="IPR053781">
    <property type="entry name" value="F-box_AtFBL13-like"/>
</dbReference>
<dbReference type="InterPro" id="IPR036047">
    <property type="entry name" value="F-box-like_dom_sf"/>
</dbReference>
<feature type="domain" description="F-box" evidence="2">
    <location>
        <begin position="6"/>
        <end position="62"/>
    </location>
</feature>
<evidence type="ECO:0000313" key="4">
    <source>
        <dbReference type="Proteomes" id="UP000032180"/>
    </source>
</evidence>
<accession>A0A0D9XQ60</accession>
<dbReference type="Proteomes" id="UP000032180">
    <property type="component" value="Chromosome 11"/>
</dbReference>
<dbReference type="PANTHER" id="PTHR34223">
    <property type="entry name" value="OS11G0201299 PROTEIN"/>
    <property type="match status" value="1"/>
</dbReference>
<evidence type="ECO:0000259" key="2">
    <source>
        <dbReference type="PROSITE" id="PS50181"/>
    </source>
</evidence>
<sequence length="430" mass="48362">MPPWESDRIGVLPDEILHHVLSFLPSKGAVQTCLLARRWRHLWKSATGLRVGDGESDFYLRSVKENQEFLDHLLLLRNSAPLDTHALLCKVQFLQLYVSVGFRERFLVNELPLVSRHLTRLQLYGILLNDSFLNFSSCPALEHLVFDSCEFKCAKISSNSAKHLTITDSKFSMLSRVCIDISSLVSISLRLDDYNCRTPVLERMPSLVEAFVRVLHCSEDFCWESDSGDCGREGCPSCYGIKDNNNCVLLEGLLEAKTLVLINKYRSFIFKRDLKWCPTFTKLKTLVLDEYWCVPDDFSALACILEHAPILQNLILQINSNGPKHRKKIEGNCHQMDRSVGISGQLEIVEIRCEVVDTRVLKILKYLSAFNMPNRQEKPSRNKLTYQNKQRQFPGSTTTGNGGDDCCPEKKAGGGHGGGDVGGSCAPASS</sequence>
<dbReference type="PROSITE" id="PS50181">
    <property type="entry name" value="FBOX"/>
    <property type="match status" value="1"/>
</dbReference>
<dbReference type="Pfam" id="PF00646">
    <property type="entry name" value="F-box"/>
    <property type="match status" value="1"/>
</dbReference>
<name>A0A0D9XQ60_9ORYZ</name>
<dbReference type="InterPro" id="IPR053197">
    <property type="entry name" value="F-box_SCFL_complex_component"/>
</dbReference>
<feature type="compositionally biased region" description="Polar residues" evidence="1">
    <location>
        <begin position="382"/>
        <end position="399"/>
    </location>
</feature>
<feature type="region of interest" description="Disordered" evidence="1">
    <location>
        <begin position="377"/>
        <end position="430"/>
    </location>
</feature>
<organism evidence="3 4">
    <name type="scientific">Leersia perrieri</name>
    <dbReference type="NCBI Taxonomy" id="77586"/>
    <lineage>
        <taxon>Eukaryota</taxon>
        <taxon>Viridiplantae</taxon>
        <taxon>Streptophyta</taxon>
        <taxon>Embryophyta</taxon>
        <taxon>Tracheophyta</taxon>
        <taxon>Spermatophyta</taxon>
        <taxon>Magnoliopsida</taxon>
        <taxon>Liliopsida</taxon>
        <taxon>Poales</taxon>
        <taxon>Poaceae</taxon>
        <taxon>BOP clade</taxon>
        <taxon>Oryzoideae</taxon>
        <taxon>Oryzeae</taxon>
        <taxon>Oryzinae</taxon>
        <taxon>Leersia</taxon>
    </lineage>
</organism>
<dbReference type="AlphaFoldDB" id="A0A0D9XQ60"/>
<dbReference type="Gene3D" id="1.20.1280.50">
    <property type="match status" value="1"/>
</dbReference>
<reference evidence="4" key="2">
    <citation type="submission" date="2013-12" db="EMBL/GenBank/DDBJ databases">
        <authorList>
            <person name="Yu Y."/>
            <person name="Lee S."/>
            <person name="de Baynast K."/>
            <person name="Wissotski M."/>
            <person name="Liu L."/>
            <person name="Talag J."/>
            <person name="Goicoechea J."/>
            <person name="Angelova A."/>
            <person name="Jetty R."/>
            <person name="Kudrna D."/>
            <person name="Golser W."/>
            <person name="Rivera L."/>
            <person name="Zhang J."/>
            <person name="Wing R."/>
        </authorList>
    </citation>
    <scope>NUCLEOTIDE SEQUENCE</scope>
</reference>
<keyword evidence="4" id="KW-1185">Reference proteome</keyword>
<dbReference type="eggNOG" id="ENOG502RYTW">
    <property type="taxonomic scope" value="Eukaryota"/>
</dbReference>
<dbReference type="Gramene" id="LPERR11G05560.1">
    <property type="protein sequence ID" value="LPERR11G05560.1"/>
    <property type="gene ID" value="LPERR11G05560"/>
</dbReference>
<dbReference type="PANTHER" id="PTHR34223:SF80">
    <property type="entry name" value="OS11G0205900 PROTEIN"/>
    <property type="match status" value="1"/>
</dbReference>
<dbReference type="CDD" id="cd22160">
    <property type="entry name" value="F-box_AtFBL13-like"/>
    <property type="match status" value="1"/>
</dbReference>